<dbReference type="InterPro" id="IPR037291">
    <property type="entry name" value="DUF4139"/>
</dbReference>
<evidence type="ECO:0000259" key="2">
    <source>
        <dbReference type="Pfam" id="PF13598"/>
    </source>
</evidence>
<evidence type="ECO:0000256" key="1">
    <source>
        <dbReference type="SAM" id="MobiDB-lite"/>
    </source>
</evidence>
<accession>A0A183TDF4</accession>
<dbReference type="Pfam" id="PF13598">
    <property type="entry name" value="DUF4139"/>
    <property type="match status" value="1"/>
</dbReference>
<reference evidence="3 4" key="2">
    <citation type="submission" date="2018-11" db="EMBL/GenBank/DDBJ databases">
        <authorList>
            <consortium name="Pathogen Informatics"/>
        </authorList>
    </citation>
    <scope>NUCLEOTIDE SEQUENCE [LARGE SCALE GENOMIC DNA]</scope>
    <source>
        <strain evidence="3 4">NST_G2</strain>
    </source>
</reference>
<keyword evidence="4" id="KW-1185">Reference proteome</keyword>
<evidence type="ECO:0000313" key="4">
    <source>
        <dbReference type="Proteomes" id="UP000275846"/>
    </source>
</evidence>
<dbReference type="WBParaSite" id="SSLN_0001504901-mRNA-1">
    <property type="protein sequence ID" value="SSLN_0001504901-mRNA-1"/>
    <property type="gene ID" value="SSLN_0001504901"/>
</dbReference>
<dbReference type="STRING" id="70667.A0A183TDF4"/>
<dbReference type="EMBL" id="UYSU01039040">
    <property type="protein sequence ID" value="VDM00888.1"/>
    <property type="molecule type" value="Genomic_DNA"/>
</dbReference>
<name>A0A183TDF4_SCHSO</name>
<feature type="domain" description="DUF4139" evidence="2">
    <location>
        <begin position="1"/>
        <end position="70"/>
    </location>
</feature>
<evidence type="ECO:0000313" key="5">
    <source>
        <dbReference type="WBParaSite" id="SSLN_0001504901-mRNA-1"/>
    </source>
</evidence>
<feature type="region of interest" description="Disordered" evidence="1">
    <location>
        <begin position="1"/>
        <end position="23"/>
    </location>
</feature>
<dbReference type="Proteomes" id="UP000275846">
    <property type="component" value="Unassembled WGS sequence"/>
</dbReference>
<evidence type="ECO:0000313" key="3">
    <source>
        <dbReference type="EMBL" id="VDM00888.1"/>
    </source>
</evidence>
<gene>
    <name evidence="3" type="ORF">SSLN_LOCUS14502</name>
</gene>
<sequence length="96" mass="10267">MVQQTTGEDWEPKRMTLSTAQPSSCGLVPTLGLQRLHYKQRTASFRPVPHGGGGVHSPRELPGRDPTALSKGPVSVRGGYEAEAFVFKAAVSTFTG</sequence>
<reference evidence="5" key="1">
    <citation type="submission" date="2016-06" db="UniProtKB">
        <authorList>
            <consortium name="WormBaseParasite"/>
        </authorList>
    </citation>
    <scope>IDENTIFICATION</scope>
</reference>
<organism evidence="5">
    <name type="scientific">Schistocephalus solidus</name>
    <name type="common">Tapeworm</name>
    <dbReference type="NCBI Taxonomy" id="70667"/>
    <lineage>
        <taxon>Eukaryota</taxon>
        <taxon>Metazoa</taxon>
        <taxon>Spiralia</taxon>
        <taxon>Lophotrochozoa</taxon>
        <taxon>Platyhelminthes</taxon>
        <taxon>Cestoda</taxon>
        <taxon>Eucestoda</taxon>
        <taxon>Diphyllobothriidea</taxon>
        <taxon>Diphyllobothriidae</taxon>
        <taxon>Schistocephalus</taxon>
    </lineage>
</organism>
<protein>
    <submittedName>
        <fullName evidence="5">DUF4139 domain-containing protein</fullName>
    </submittedName>
</protein>
<feature type="region of interest" description="Disordered" evidence="1">
    <location>
        <begin position="42"/>
        <end position="69"/>
    </location>
</feature>
<proteinExistence type="predicted"/>
<dbReference type="OrthoDB" id="6252191at2759"/>
<dbReference type="AlphaFoldDB" id="A0A183TDF4"/>